<feature type="domain" description="Glycosyltransferase 2-like" evidence="13">
    <location>
        <begin position="242"/>
        <end position="459"/>
    </location>
</feature>
<dbReference type="GO" id="GO:0030244">
    <property type="term" value="P:cellulose biosynthetic process"/>
    <property type="evidence" value="ECO:0007669"/>
    <property type="project" value="UniProtKB-KW"/>
</dbReference>
<feature type="transmembrane region" description="Helical" evidence="11">
    <location>
        <begin position="517"/>
        <end position="541"/>
    </location>
</feature>
<feature type="transmembrane region" description="Helical" evidence="11">
    <location>
        <begin position="98"/>
        <end position="124"/>
    </location>
</feature>
<comment type="catalytic activity">
    <reaction evidence="10 11">
        <text>[(1-&gt;4)-beta-D-glucosyl](n) + UDP-alpha-D-glucose = [(1-&gt;4)-beta-D-glucosyl](n+1) + UDP + H(+)</text>
        <dbReference type="Rhea" id="RHEA:19929"/>
        <dbReference type="Rhea" id="RHEA-COMP:10033"/>
        <dbReference type="Rhea" id="RHEA-COMP:10034"/>
        <dbReference type="ChEBI" id="CHEBI:15378"/>
        <dbReference type="ChEBI" id="CHEBI:18246"/>
        <dbReference type="ChEBI" id="CHEBI:58223"/>
        <dbReference type="ChEBI" id="CHEBI:58885"/>
        <dbReference type="EC" id="2.4.1.12"/>
    </reaction>
</comment>
<keyword evidence="3 11" id="KW-0997">Cell inner membrane</keyword>
<evidence type="ECO:0000256" key="7">
    <source>
        <dbReference type="ARBA" id="ARBA00022916"/>
    </source>
</evidence>
<dbReference type="EC" id="2.4.1.12" evidence="11"/>
<sequence>MSILSERITNGLQLALLALGLTGIIGLVNLPVNNTSQAYVSAAFVLMLMVILFIYKRTSASSEYALTVLRMLCMSISVYMIFRYLIWRAEYTIGGYGVISLIAGLLLFVTEIYAASYSMLGFFVSFYPRQRKSPALPADAELPVVDVLVPTYNEPEEILEITLLGATNIDYPKGKLFVHLLDDGGTDDRCQNPKISDASQQRRARLLSLCQRVGAIYHTRMHNDNAKAGNINAALNGLEGDLILIIDADHVPAKAILRETVGFLLKDPLCAVVQTPHSFINPDPIEKNLDIMHDSPPETELFQQYIQSGLDGWGASFFCGSAAVIRRSMLMEVGGIQTDTLTEDVETAMMLHSKGYHSVFLNKSLVVGLQPETVTSFIQQRIRWAQGAIQILQVKNPLRLKGLKLTQRIAYVTSFSYWFFPYARLVNMLAPSMFLLFGIMIYNATAWQYAIYGVPYFIATWIYSDLAYGKVRWPLASDVYEMVQAPLASIMLFGTLLRPGKRSFKVTPKGEHLGEDFISSAAKVQVVFFTIVFISLLVGIWRWFSHPGERPQLIFTMLWEIINLIIMLATLVVMFERKQVRGSYRVAIPLDMPATMEMNGKSIAVRVDDLSVNGARLQYKEELIFDKINNNQLVTLNIVDSKASKTMVSFIVEIIYQSGGWLGARFVYQDLAEKRAVVDFMYGNAKRLEDRLEKRRGRKSFAAAYAYFIYKTTQGGVIFLRHMWRASSRWIRGRAALILDALTKKMGFSEKQAQRVRNPRNLS</sequence>
<evidence type="ECO:0000259" key="12">
    <source>
        <dbReference type="Pfam" id="PF07238"/>
    </source>
</evidence>
<dbReference type="Gene3D" id="3.90.550.10">
    <property type="entry name" value="Spore Coat Polysaccharide Biosynthesis Protein SpsA, Chain A"/>
    <property type="match status" value="1"/>
</dbReference>
<dbReference type="PANTHER" id="PTHR43867:SF2">
    <property type="entry name" value="CELLULOSE SYNTHASE CATALYTIC SUBUNIT A [UDP-FORMING]"/>
    <property type="match status" value="1"/>
</dbReference>
<evidence type="ECO:0000313" key="16">
    <source>
        <dbReference type="Proteomes" id="UP000193925"/>
    </source>
</evidence>
<dbReference type="SUPFAM" id="SSF53448">
    <property type="entry name" value="Nucleotide-diphospho-sugar transferases"/>
    <property type="match status" value="1"/>
</dbReference>
<dbReference type="GO" id="GO:0035438">
    <property type="term" value="F:cyclic-di-GMP binding"/>
    <property type="evidence" value="ECO:0007669"/>
    <property type="project" value="InterPro"/>
</dbReference>
<evidence type="ECO:0000256" key="11">
    <source>
        <dbReference type="RuleBase" id="RU365020"/>
    </source>
</evidence>
<name>A0A060V154_9PROT</name>
<evidence type="ECO:0000256" key="5">
    <source>
        <dbReference type="ARBA" id="ARBA00022679"/>
    </source>
</evidence>
<keyword evidence="2 11" id="KW-1003">Cell membrane</keyword>
<proteinExistence type="predicted"/>
<dbReference type="InterPro" id="IPR003919">
    <property type="entry name" value="Cell_synth_A"/>
</dbReference>
<evidence type="ECO:0000256" key="3">
    <source>
        <dbReference type="ARBA" id="ARBA00022519"/>
    </source>
</evidence>
<keyword evidence="8 11" id="KW-1133">Transmembrane helix</keyword>
<dbReference type="InterPro" id="IPR029044">
    <property type="entry name" value="Nucleotide-diphossugar_trans"/>
</dbReference>
<keyword evidence="6 11" id="KW-0812">Transmembrane</keyword>
<evidence type="ECO:0000256" key="1">
    <source>
        <dbReference type="ARBA" id="ARBA00004429"/>
    </source>
</evidence>
<protein>
    <recommendedName>
        <fullName evidence="11">Cellulose synthase catalytic subunit [UDP-forming]</fullName>
        <ecNumber evidence="11">2.4.1.12</ecNumber>
    </recommendedName>
</protein>
<dbReference type="GO" id="GO:0016760">
    <property type="term" value="F:cellulose synthase (UDP-forming) activity"/>
    <property type="evidence" value="ECO:0007669"/>
    <property type="project" value="UniProtKB-EC"/>
</dbReference>
<dbReference type="EMBL" id="LT841305">
    <property type="protein sequence ID" value="SMH65073.1"/>
    <property type="molecule type" value="Genomic_DNA"/>
</dbReference>
<evidence type="ECO:0000256" key="8">
    <source>
        <dbReference type="ARBA" id="ARBA00022989"/>
    </source>
</evidence>
<organism evidence="14">
    <name type="scientific">Acidithiobacillus ferrivorans</name>
    <dbReference type="NCBI Taxonomy" id="160808"/>
    <lineage>
        <taxon>Bacteria</taxon>
        <taxon>Pseudomonadati</taxon>
        <taxon>Pseudomonadota</taxon>
        <taxon>Acidithiobacillia</taxon>
        <taxon>Acidithiobacillales</taxon>
        <taxon>Acidithiobacillaceae</taxon>
        <taxon>Acidithiobacillus</taxon>
    </lineage>
</organism>
<feature type="transmembrane region" description="Helical" evidence="11">
    <location>
        <begin position="479"/>
        <end position="497"/>
    </location>
</feature>
<comment type="pathway">
    <text evidence="11">Glycan metabolism; bacterial cellulose biosynthesis.</text>
</comment>
<comment type="cofactor">
    <cofactor evidence="11">
        <name>Mg(2+)</name>
        <dbReference type="ChEBI" id="CHEBI:18420"/>
    </cofactor>
</comment>
<dbReference type="SUPFAM" id="SSF141371">
    <property type="entry name" value="PilZ domain-like"/>
    <property type="match status" value="1"/>
</dbReference>
<dbReference type="EMBL" id="CCCS020000001">
    <property type="protein sequence ID" value="CDQ12384.1"/>
    <property type="molecule type" value="Genomic_DNA"/>
</dbReference>
<dbReference type="AlphaFoldDB" id="A0A060V154"/>
<comment type="function">
    <text evidence="11">Catalytic subunit of cellulose synthase. It polymerizes uridine 5'-diphosphate glucose to cellulose.</text>
</comment>
<evidence type="ECO:0000256" key="9">
    <source>
        <dbReference type="ARBA" id="ARBA00023136"/>
    </source>
</evidence>
<feature type="domain" description="PilZ" evidence="12">
    <location>
        <begin position="579"/>
        <end position="682"/>
    </location>
</feature>
<keyword evidence="4 11" id="KW-0328">Glycosyltransferase</keyword>
<dbReference type="PANTHER" id="PTHR43867">
    <property type="entry name" value="CELLULOSE SYNTHASE CATALYTIC SUBUNIT A [UDP-FORMING]"/>
    <property type="match status" value="1"/>
</dbReference>
<evidence type="ECO:0000256" key="10">
    <source>
        <dbReference type="ARBA" id="ARBA00048682"/>
    </source>
</evidence>
<dbReference type="InterPro" id="IPR001173">
    <property type="entry name" value="Glyco_trans_2-like"/>
</dbReference>
<reference evidence="14" key="2">
    <citation type="submission" date="2014-07" db="EMBL/GenBank/DDBJ databases">
        <title>Initial genome analysis of the psychrotolerant acidophile Acidithiobacillus ferrivorans CF27: insights into iron and sulfur oxidation pathways and into biofilm formation.</title>
        <authorList>
            <person name="Talla E."/>
            <person name="Hedrich S."/>
            <person name="Mangenot S."/>
            <person name="Ji B."/>
            <person name="Johnson D.B."/>
            <person name="Barbe V."/>
            <person name="Bonnefoy V."/>
        </authorList>
    </citation>
    <scope>NUCLEOTIDE SEQUENCE [LARGE SCALE GENOMIC DNA]</scope>
    <source>
        <strain evidence="14">CF27</strain>
    </source>
</reference>
<evidence type="ECO:0000256" key="6">
    <source>
        <dbReference type="ARBA" id="ARBA00022692"/>
    </source>
</evidence>
<keyword evidence="7 11" id="KW-0135">Cellulose biosynthesis</keyword>
<keyword evidence="16" id="KW-1185">Reference proteome</keyword>
<dbReference type="UniPathway" id="UPA00694"/>
<evidence type="ECO:0000256" key="4">
    <source>
        <dbReference type="ARBA" id="ARBA00022676"/>
    </source>
</evidence>
<feature type="transmembrane region" description="Helical" evidence="11">
    <location>
        <begin position="553"/>
        <end position="575"/>
    </location>
</feature>
<dbReference type="Gene3D" id="2.40.10.220">
    <property type="entry name" value="predicted glycosyltransferase like domains"/>
    <property type="match status" value="1"/>
</dbReference>
<evidence type="ECO:0000313" key="15">
    <source>
        <dbReference type="EMBL" id="SMH65073.1"/>
    </source>
</evidence>
<dbReference type="NCBIfam" id="TIGR03030">
    <property type="entry name" value="CelA"/>
    <property type="match status" value="1"/>
</dbReference>
<dbReference type="GO" id="GO:0006011">
    <property type="term" value="P:UDP-alpha-D-glucose metabolic process"/>
    <property type="evidence" value="ECO:0007669"/>
    <property type="project" value="InterPro"/>
</dbReference>
<comment type="subcellular location">
    <subcellularLocation>
        <location evidence="1">Cell inner membrane</location>
        <topology evidence="1">Multi-pass membrane protein</topology>
    </subcellularLocation>
</comment>
<dbReference type="Pfam" id="PF13632">
    <property type="entry name" value="Glyco_trans_2_3"/>
    <property type="match status" value="1"/>
</dbReference>
<evidence type="ECO:0000313" key="14">
    <source>
        <dbReference type="EMBL" id="CDQ12384.1"/>
    </source>
</evidence>
<reference evidence="14" key="1">
    <citation type="submission" date="2014-03" db="EMBL/GenBank/DDBJ databases">
        <authorList>
            <person name="Genoscope - CEA"/>
        </authorList>
    </citation>
    <scope>NUCLEOTIDE SEQUENCE [LARGE SCALE GENOMIC DNA]</scope>
    <source>
        <strain evidence="14">CF27</strain>
    </source>
</reference>
<keyword evidence="5 11" id="KW-0808">Transferase</keyword>
<dbReference type="InterPro" id="IPR050321">
    <property type="entry name" value="Glycosyltr_2/OpgH_subfam"/>
</dbReference>
<feature type="transmembrane region" description="Helical" evidence="11">
    <location>
        <begin position="67"/>
        <end position="86"/>
    </location>
</feature>
<keyword evidence="11" id="KW-0973">c-di-GMP</keyword>
<dbReference type="PRINTS" id="PR01439">
    <property type="entry name" value="CELLSNTHASEA"/>
</dbReference>
<reference evidence="15 16" key="3">
    <citation type="submission" date="2017-03" db="EMBL/GenBank/DDBJ databases">
        <authorList>
            <person name="Regsiter A."/>
            <person name="William W."/>
        </authorList>
    </citation>
    <scope>NUCLEOTIDE SEQUENCE [LARGE SCALE GENOMIC DNA]</scope>
    <source>
        <strain evidence="15">PRJEB5721</strain>
    </source>
</reference>
<gene>
    <name evidence="15" type="primary">bcsA</name>
    <name evidence="14" type="ORF">AFERRI_10207</name>
    <name evidence="15" type="ORF">AFERRI_11108</name>
</gene>
<feature type="transmembrane region" description="Helical" evidence="11">
    <location>
        <begin position="12"/>
        <end position="32"/>
    </location>
</feature>
<dbReference type="Proteomes" id="UP000193925">
    <property type="component" value="Chromosome AFERRI"/>
</dbReference>
<dbReference type="CDD" id="cd06421">
    <property type="entry name" value="CESA_CelA_like"/>
    <property type="match status" value="1"/>
</dbReference>
<accession>A0A060V154</accession>
<evidence type="ECO:0000259" key="13">
    <source>
        <dbReference type="Pfam" id="PF13632"/>
    </source>
</evidence>
<dbReference type="InterPro" id="IPR009875">
    <property type="entry name" value="PilZ_domain"/>
</dbReference>
<keyword evidence="9 11" id="KW-0472">Membrane</keyword>
<dbReference type="RefSeq" id="WP_051984651.1">
    <property type="nucleotide sequence ID" value="NZ_CCCS020000001.1"/>
</dbReference>
<evidence type="ECO:0000256" key="2">
    <source>
        <dbReference type="ARBA" id="ARBA00022475"/>
    </source>
</evidence>
<dbReference type="Pfam" id="PF07238">
    <property type="entry name" value="PilZ"/>
    <property type="match status" value="1"/>
</dbReference>
<feature type="transmembrane region" description="Helical" evidence="11">
    <location>
        <begin position="38"/>
        <end position="55"/>
    </location>
</feature>
<dbReference type="GO" id="GO:0005886">
    <property type="term" value="C:plasma membrane"/>
    <property type="evidence" value="ECO:0007669"/>
    <property type="project" value="UniProtKB-SubCell"/>
</dbReference>